<comment type="caution">
    <text evidence="1">The sequence shown here is derived from an EMBL/GenBank/DDBJ whole genome shotgun (WGS) entry which is preliminary data.</text>
</comment>
<organism evidence="1 2">
    <name type="scientific">Sphingobacterium pedocola</name>
    <dbReference type="NCBI Taxonomy" id="2082722"/>
    <lineage>
        <taxon>Bacteria</taxon>
        <taxon>Pseudomonadati</taxon>
        <taxon>Bacteroidota</taxon>
        <taxon>Sphingobacteriia</taxon>
        <taxon>Sphingobacteriales</taxon>
        <taxon>Sphingobacteriaceae</taxon>
        <taxon>Sphingobacterium</taxon>
    </lineage>
</organism>
<evidence type="ECO:0000313" key="1">
    <source>
        <dbReference type="EMBL" id="MBE8720357.1"/>
    </source>
</evidence>
<dbReference type="Pfam" id="PF14100">
    <property type="entry name" value="DUF6807"/>
    <property type="match status" value="1"/>
</dbReference>
<accession>A0ABR9T5S2</accession>
<reference evidence="1 2" key="1">
    <citation type="submission" date="2018-02" db="EMBL/GenBank/DDBJ databases">
        <title>Sphingobacterium KA21.</title>
        <authorList>
            <person name="Vasarhelyi B.M."/>
            <person name="Deshmukh S."/>
            <person name="Balint B."/>
            <person name="Kukolya J."/>
        </authorList>
    </citation>
    <scope>NUCLEOTIDE SEQUENCE [LARGE SCALE GENOMIC DNA]</scope>
    <source>
        <strain evidence="1 2">Ka21</strain>
    </source>
</reference>
<dbReference type="RefSeq" id="WP_196938043.1">
    <property type="nucleotide sequence ID" value="NZ_MU158689.1"/>
</dbReference>
<dbReference type="Proteomes" id="UP000618319">
    <property type="component" value="Unassembled WGS sequence"/>
</dbReference>
<gene>
    <name evidence="1" type="ORF">C4F40_06420</name>
</gene>
<dbReference type="EMBL" id="PSKQ01000017">
    <property type="protein sequence ID" value="MBE8720357.1"/>
    <property type="molecule type" value="Genomic_DNA"/>
</dbReference>
<evidence type="ECO:0008006" key="3">
    <source>
        <dbReference type="Google" id="ProtNLM"/>
    </source>
</evidence>
<proteinExistence type="predicted"/>
<sequence>MHLLLSNFIFRITITLWLLTNICCTQVSGQSEKLQLTVDSVLTISSSMSCLLSYQFNTVYPPKGQDSSYRRSGFIHPLNTPQGHQLTRMQPDDHYHHYGIWNPWTHTLFEKDTIDFWNLKKKTGTVRFVRFTNQDKGANYAEYTALHHHVAFKKNGTEKVALEEWQTVRVEVSDEAKNYYWVDITTTFRCASTSPLHLLTYRYGGLGWRATEFWDSSNCEVLTSDGKDRNNTDGSKARWCLVQGELPNNSYGGMAILSHPDNYNHPEPLRIWDENGNNGRGDFFLNVSPTKDRDWLLEPGHTYVLKYRLIVFDGHMDADSVESIWQSFSKSQTAPN</sequence>
<name>A0ABR9T5S2_9SPHI</name>
<evidence type="ECO:0000313" key="2">
    <source>
        <dbReference type="Proteomes" id="UP000618319"/>
    </source>
</evidence>
<keyword evidence="2" id="KW-1185">Reference proteome</keyword>
<dbReference type="InterPro" id="IPR029475">
    <property type="entry name" value="DUF6807"/>
</dbReference>
<protein>
    <recommendedName>
        <fullName evidence="3">Methane oxygenase PmoA</fullName>
    </recommendedName>
</protein>